<keyword evidence="3" id="KW-1185">Reference proteome</keyword>
<organism evidence="2 3">
    <name type="scientific">Yoonia vestfoldensis</name>
    <dbReference type="NCBI Taxonomy" id="245188"/>
    <lineage>
        <taxon>Bacteria</taxon>
        <taxon>Pseudomonadati</taxon>
        <taxon>Pseudomonadota</taxon>
        <taxon>Alphaproteobacteria</taxon>
        <taxon>Rhodobacterales</taxon>
        <taxon>Paracoccaceae</taxon>
        <taxon>Yoonia</taxon>
    </lineage>
</organism>
<gene>
    <name evidence="2" type="primary">pabB</name>
    <name evidence="2" type="ORF">LOKVESSMR4R_00058</name>
</gene>
<dbReference type="EC" id="2.6.1.85" evidence="2"/>
<dbReference type="PANTHER" id="PTHR11236:SF50">
    <property type="entry name" value="AMINODEOXYCHORISMATE SYNTHASE COMPONENT 1"/>
    <property type="match status" value="1"/>
</dbReference>
<dbReference type="NCBIfam" id="NF005698">
    <property type="entry name" value="PRK07508.1"/>
    <property type="match status" value="1"/>
</dbReference>
<dbReference type="InterPro" id="IPR005802">
    <property type="entry name" value="ADC_synth_comp_1"/>
</dbReference>
<dbReference type="InterPro" id="IPR019999">
    <property type="entry name" value="Anth_synth_I-like"/>
</dbReference>
<dbReference type="SUPFAM" id="SSF56322">
    <property type="entry name" value="ADC synthase"/>
    <property type="match status" value="1"/>
</dbReference>
<dbReference type="NCBIfam" id="TIGR00553">
    <property type="entry name" value="pabB"/>
    <property type="match status" value="1"/>
</dbReference>
<keyword evidence="2" id="KW-0032">Aminotransferase</keyword>
<dbReference type="GO" id="GO:0009396">
    <property type="term" value="P:folic acid-containing compound biosynthetic process"/>
    <property type="evidence" value="ECO:0007669"/>
    <property type="project" value="InterPro"/>
</dbReference>
<dbReference type="AlphaFoldDB" id="A0A1Y0E719"/>
<feature type="domain" description="Chorismate-utilising enzyme C-terminal" evidence="1">
    <location>
        <begin position="115"/>
        <end position="369"/>
    </location>
</feature>
<accession>A0A1Y0E719</accession>
<protein>
    <submittedName>
        <fullName evidence="2">Aminodeoxychorismate synthase component 1</fullName>
        <ecNumber evidence="2">2.6.1.85</ecNumber>
    </submittedName>
</protein>
<dbReference type="GO" id="GO:0046820">
    <property type="term" value="F:4-amino-4-deoxychorismate synthase activity"/>
    <property type="evidence" value="ECO:0007669"/>
    <property type="project" value="UniProtKB-EC"/>
</dbReference>
<dbReference type="InterPro" id="IPR005801">
    <property type="entry name" value="ADC_synthase"/>
</dbReference>
<dbReference type="Gene3D" id="3.60.120.10">
    <property type="entry name" value="Anthranilate synthase"/>
    <property type="match status" value="1"/>
</dbReference>
<proteinExistence type="predicted"/>
<dbReference type="Proteomes" id="UP000195273">
    <property type="component" value="Chromosome"/>
</dbReference>
<evidence type="ECO:0000313" key="2">
    <source>
        <dbReference type="EMBL" id="ART99406.1"/>
    </source>
</evidence>
<evidence type="ECO:0000259" key="1">
    <source>
        <dbReference type="Pfam" id="PF00425"/>
    </source>
</evidence>
<keyword evidence="2" id="KW-0808">Transferase</keyword>
<dbReference type="InterPro" id="IPR015890">
    <property type="entry name" value="Chorismate_C"/>
</dbReference>
<evidence type="ECO:0000313" key="3">
    <source>
        <dbReference type="Proteomes" id="UP000195273"/>
    </source>
</evidence>
<dbReference type="PANTHER" id="PTHR11236">
    <property type="entry name" value="AMINOBENZOATE/ANTHRANILATE SYNTHASE"/>
    <property type="match status" value="1"/>
</dbReference>
<sequence>MTLVHEAKVVFDCGPLAGGSVFAAPNAVIKASASADVDRAFDAMQQAQSDGKWLAGYMSYELGYLLSPKLAPLLPPARELPLIHFGVFDAPVPRRGALNEAPATLDQPQPLWDFARYANAFQTVHDYIAAGDNYQANLTFPMASRFTGTIEQLYTQLQRRQWVPHGALVDLGGTALLSRSPELFFSLSVDGKLTTRPMKGTAPRGKTMAEDDSFREELRISEKNRAENLMIVDLLRNDMSRVSEIGSVTVPELFEVERFETLHQMTSCVTSQISQGTTFKELFEALFPCGSITGAPKVRAMQIIREVEAQPREAYCGSIGWIAPNGAMEFNVAIRTLICRRDQTVQMNVGGGVVYDSTAQGEYDEAMLKSRFAELNQ</sequence>
<dbReference type="EMBL" id="CP021431">
    <property type="protein sequence ID" value="ART99406.1"/>
    <property type="molecule type" value="Genomic_DNA"/>
</dbReference>
<dbReference type="Pfam" id="PF00425">
    <property type="entry name" value="Chorismate_bind"/>
    <property type="match status" value="1"/>
</dbReference>
<dbReference type="PRINTS" id="PR00095">
    <property type="entry name" value="ANTSNTHASEI"/>
</dbReference>
<reference evidence="2 3" key="1">
    <citation type="submission" date="2017-05" db="EMBL/GenBank/DDBJ databases">
        <title>Genome Sequence of Loktanella vestfoldensis Strain SMR4r Isolated from a Culture of the Diatom Skeletonema marinoi.</title>
        <authorList>
            <person name="Topel M."/>
            <person name="Pinder M.I.M."/>
            <person name="Johansson O.N."/>
            <person name="Kourtchenko O."/>
            <person name="Godhe A."/>
            <person name="Clarke A.K."/>
        </authorList>
    </citation>
    <scope>NUCLEOTIDE SEQUENCE [LARGE SCALE GENOMIC DNA]</scope>
    <source>
        <strain evidence="2 3">SMR4r</strain>
    </source>
</reference>
<dbReference type="KEGG" id="lvs:LOKVESSMR4R_00058"/>
<dbReference type="GO" id="GO:0000162">
    <property type="term" value="P:L-tryptophan biosynthetic process"/>
    <property type="evidence" value="ECO:0007669"/>
    <property type="project" value="TreeGrafter"/>
</dbReference>
<name>A0A1Y0E719_9RHOB</name>